<evidence type="ECO:0000256" key="1">
    <source>
        <dbReference type="SAM" id="SignalP"/>
    </source>
</evidence>
<comment type="caution">
    <text evidence="3">The sequence shown here is derived from an EMBL/GenBank/DDBJ whole genome shotgun (WGS) entry which is preliminary data.</text>
</comment>
<feature type="chain" id="PRO_5039459650" evidence="1">
    <location>
        <begin position="20"/>
        <end position="254"/>
    </location>
</feature>
<reference evidence="3" key="2">
    <citation type="journal article" date="2021" name="PeerJ">
        <title>Extensive microbial diversity within the chicken gut microbiome revealed by metagenomics and culture.</title>
        <authorList>
            <person name="Gilroy R."/>
            <person name="Ravi A."/>
            <person name="Getino M."/>
            <person name="Pursley I."/>
            <person name="Horton D.L."/>
            <person name="Alikhan N.F."/>
            <person name="Baker D."/>
            <person name="Gharbi K."/>
            <person name="Hall N."/>
            <person name="Watson M."/>
            <person name="Adriaenssens E.M."/>
            <person name="Foster-Nyarko E."/>
            <person name="Jarju S."/>
            <person name="Secka A."/>
            <person name="Antonio M."/>
            <person name="Oren A."/>
            <person name="Chaudhuri R.R."/>
            <person name="La Ragione R."/>
            <person name="Hildebrand F."/>
            <person name="Pallen M.J."/>
        </authorList>
    </citation>
    <scope>NUCLEOTIDE SEQUENCE</scope>
    <source>
        <strain evidence="3">D5-748</strain>
    </source>
</reference>
<reference evidence="3" key="1">
    <citation type="submission" date="2020-10" db="EMBL/GenBank/DDBJ databases">
        <authorList>
            <person name="Gilroy R."/>
        </authorList>
    </citation>
    <scope>NUCLEOTIDE SEQUENCE</scope>
    <source>
        <strain evidence="3">D5-748</strain>
    </source>
</reference>
<evidence type="ECO:0000259" key="2">
    <source>
        <dbReference type="Pfam" id="PF11738"/>
    </source>
</evidence>
<dbReference type="EMBL" id="JADIMO010000032">
    <property type="protein sequence ID" value="MBO8444599.1"/>
    <property type="molecule type" value="Genomic_DNA"/>
</dbReference>
<dbReference type="AlphaFoldDB" id="A0A9D9HB71"/>
<dbReference type="PROSITE" id="PS51257">
    <property type="entry name" value="PROKAR_LIPOPROTEIN"/>
    <property type="match status" value="1"/>
</dbReference>
<feature type="signal peptide" evidence="1">
    <location>
        <begin position="1"/>
        <end position="19"/>
    </location>
</feature>
<dbReference type="InterPro" id="IPR037126">
    <property type="entry name" value="PdaC/RsiV-like_sf"/>
</dbReference>
<gene>
    <name evidence="3" type="ORF">IAC23_02735</name>
</gene>
<dbReference type="Gene3D" id="3.90.640.20">
    <property type="entry name" value="Heat-shock cognate protein, ATPase"/>
    <property type="match status" value="1"/>
</dbReference>
<dbReference type="Pfam" id="PF11738">
    <property type="entry name" value="DUF3298"/>
    <property type="match status" value="1"/>
</dbReference>
<proteinExistence type="predicted"/>
<evidence type="ECO:0000313" key="4">
    <source>
        <dbReference type="Proteomes" id="UP000823619"/>
    </source>
</evidence>
<keyword evidence="1" id="KW-0732">Signal</keyword>
<dbReference type="Gene3D" id="3.30.565.40">
    <property type="entry name" value="Fervidobacterium nodosum Rt17-B1 like"/>
    <property type="match status" value="1"/>
</dbReference>
<dbReference type="Proteomes" id="UP000823619">
    <property type="component" value="Unassembled WGS sequence"/>
</dbReference>
<feature type="domain" description="DUF3298" evidence="2">
    <location>
        <begin position="175"/>
        <end position="248"/>
    </location>
</feature>
<organism evidence="3 4">
    <name type="scientific">Candidatus Cryptobacteroides merdavium</name>
    <dbReference type="NCBI Taxonomy" id="2840769"/>
    <lineage>
        <taxon>Bacteria</taxon>
        <taxon>Pseudomonadati</taxon>
        <taxon>Bacteroidota</taxon>
        <taxon>Bacteroidia</taxon>
        <taxon>Bacteroidales</taxon>
        <taxon>Candidatus Cryptobacteroides</taxon>
    </lineage>
</organism>
<protein>
    <submittedName>
        <fullName evidence="3">DUF3298 domain-containing protein</fullName>
    </submittedName>
</protein>
<name>A0A9D9HB71_9BACT</name>
<dbReference type="InterPro" id="IPR021729">
    <property type="entry name" value="DUF3298"/>
</dbReference>
<sequence>MKRAFFSLGAALCAGAVLVSCNGTFGTQDYVSHAAIALQEGGTDSLVLDINVSYPVSGMDKTALGKVGTFLTAEYFGEEYAGLDPAEAIKAYTDDITAEYRDENLGIAQDIEDGKIPSMTLRHEEYIKGEMYGSHKNIFSYKTSKYVFAGGAHGMTAETAFNFDMKTGEPVVETDFFKEGYNRKLTGLLSAHLPEALESPADTSMMFIREIEPNGNFCVSKEGVTYIYNQYEIAPYAMGIIRITIPWEELEGLY</sequence>
<accession>A0A9D9HB71</accession>
<evidence type="ECO:0000313" key="3">
    <source>
        <dbReference type="EMBL" id="MBO8444599.1"/>
    </source>
</evidence>